<name>A0ABP7Z445_9SPHI</name>
<evidence type="ECO:0000256" key="1">
    <source>
        <dbReference type="SAM" id="SignalP"/>
    </source>
</evidence>
<evidence type="ECO:0000313" key="3">
    <source>
        <dbReference type="Proteomes" id="UP001500101"/>
    </source>
</evidence>
<evidence type="ECO:0000313" key="2">
    <source>
        <dbReference type="EMBL" id="GAA4146375.1"/>
    </source>
</evidence>
<feature type="signal peptide" evidence="1">
    <location>
        <begin position="1"/>
        <end position="22"/>
    </location>
</feature>
<evidence type="ECO:0008006" key="4">
    <source>
        <dbReference type="Google" id="ProtNLM"/>
    </source>
</evidence>
<proteinExistence type="predicted"/>
<accession>A0ABP7Z445</accession>
<keyword evidence="3" id="KW-1185">Reference proteome</keyword>
<gene>
    <name evidence="2" type="ORF">GCM10022216_31210</name>
</gene>
<sequence length="361" mass="39259">MKRLTFILSALLILGISSCSKPEQGNQSEELIDLTLKISQDNSYAIEPSAQGSTVTVKNAFVVFTDNIDNITNRFKIITSGTPVDGEILVSDWNAGINFPKVKSTANRVYVLGNVPSGITIPSAGKLNPVISSFETNLITSSNQSNIQNAYLAGSQFFTPNPTVNFVTINIKPLVSRIEIKGIKAAGNITGFKVKGIYIDRTLKFVNLAGSSNNTYFTANSTDFQPTVPVVYNEFPFLMDYNAAGLATSVSNVAKPTASNVWAYNILPNYGQSPRIIIRLEEVTYVGGSFNSPMFLTINGLKTEGGMPISVNFGKIYNLDETNLIFTEENLSSLPNLLPISVSPTILPLPWTTENVKPDYN</sequence>
<dbReference type="Proteomes" id="UP001500101">
    <property type="component" value="Unassembled WGS sequence"/>
</dbReference>
<organism evidence="2 3">
    <name type="scientific">Sphingobacterium kyonggiense</name>
    <dbReference type="NCBI Taxonomy" id="714075"/>
    <lineage>
        <taxon>Bacteria</taxon>
        <taxon>Pseudomonadati</taxon>
        <taxon>Bacteroidota</taxon>
        <taxon>Sphingobacteriia</taxon>
        <taxon>Sphingobacteriales</taxon>
        <taxon>Sphingobacteriaceae</taxon>
        <taxon>Sphingobacterium</taxon>
    </lineage>
</organism>
<dbReference type="PROSITE" id="PS51257">
    <property type="entry name" value="PROKAR_LIPOPROTEIN"/>
    <property type="match status" value="1"/>
</dbReference>
<reference evidence="3" key="1">
    <citation type="journal article" date="2019" name="Int. J. Syst. Evol. Microbiol.">
        <title>The Global Catalogue of Microorganisms (GCM) 10K type strain sequencing project: providing services to taxonomists for standard genome sequencing and annotation.</title>
        <authorList>
            <consortium name="The Broad Institute Genomics Platform"/>
            <consortium name="The Broad Institute Genome Sequencing Center for Infectious Disease"/>
            <person name="Wu L."/>
            <person name="Ma J."/>
        </authorList>
    </citation>
    <scope>NUCLEOTIDE SEQUENCE [LARGE SCALE GENOMIC DNA]</scope>
    <source>
        <strain evidence="3">JCM 16704</strain>
    </source>
</reference>
<protein>
    <recommendedName>
        <fullName evidence="4">Major fimbrial subunit protein FimA</fullName>
    </recommendedName>
</protein>
<dbReference type="EMBL" id="BAAAZI010000012">
    <property type="protein sequence ID" value="GAA4146375.1"/>
    <property type="molecule type" value="Genomic_DNA"/>
</dbReference>
<feature type="chain" id="PRO_5046414881" description="Major fimbrial subunit protein FimA" evidence="1">
    <location>
        <begin position="23"/>
        <end position="361"/>
    </location>
</feature>
<dbReference type="RefSeq" id="WP_344675718.1">
    <property type="nucleotide sequence ID" value="NZ_BAAAZI010000012.1"/>
</dbReference>
<keyword evidence="1" id="KW-0732">Signal</keyword>
<comment type="caution">
    <text evidence="2">The sequence shown here is derived from an EMBL/GenBank/DDBJ whole genome shotgun (WGS) entry which is preliminary data.</text>
</comment>